<sequence length="314" mass="34081">MCLSRRRVARWLAAPLAALVGIAAPAARAEAPLPVVASFSILGDWVRQVGGERVRVDTLVGSDTDAHVFQPSPADARRVAGARLVLVNGLGFEGWMERLLRNAAYRGTVVRVTDGIEPLKAAQHDHGHSHGHAHGDLDPHVWQDVAQARHAVQRIAQALCTADAAGCEGYRARAAAYSQQLEALDREIRDAWMAIPPERRKVVTSHDAFGYYARAYGVRFLPAQGVSTDSQPSAAGVARLIRQVQREQVRAIFIERLGGGRLVEQVARETGVRPSSIPLYADALSRPDGPVPDYLSLMRHNTRAMVDALRAAAP</sequence>
<dbReference type="SMR" id="A0A1A6DXM5"/>
<dbReference type="STRING" id="1101373.A9O67_00905"/>
<dbReference type="AlphaFoldDB" id="A0A1A6DXM5"/>
<dbReference type="PROSITE" id="PS51318">
    <property type="entry name" value="TAT"/>
    <property type="match status" value="1"/>
</dbReference>
<evidence type="ECO:0000256" key="1">
    <source>
        <dbReference type="ARBA" id="ARBA00004196"/>
    </source>
</evidence>
<dbReference type="GO" id="GO:0046872">
    <property type="term" value="F:metal ion binding"/>
    <property type="evidence" value="ECO:0007669"/>
    <property type="project" value="UniProtKB-KW"/>
</dbReference>
<evidence type="ECO:0000256" key="7">
    <source>
        <dbReference type="SAM" id="SignalP"/>
    </source>
</evidence>
<dbReference type="InterPro" id="IPR050492">
    <property type="entry name" value="Bact_metal-bind_prot9"/>
</dbReference>
<proteinExistence type="inferred from homology"/>
<gene>
    <name evidence="8" type="ORF">A9O67_00905</name>
</gene>
<evidence type="ECO:0000313" key="9">
    <source>
        <dbReference type="Proteomes" id="UP000091969"/>
    </source>
</evidence>
<dbReference type="GO" id="GO:0007155">
    <property type="term" value="P:cell adhesion"/>
    <property type="evidence" value="ECO:0007669"/>
    <property type="project" value="InterPro"/>
</dbReference>
<dbReference type="EMBL" id="LZDH01000012">
    <property type="protein sequence ID" value="OBS31712.1"/>
    <property type="molecule type" value="Genomic_DNA"/>
</dbReference>
<evidence type="ECO:0000313" key="8">
    <source>
        <dbReference type="EMBL" id="OBS31712.1"/>
    </source>
</evidence>
<dbReference type="Gene3D" id="3.40.50.1980">
    <property type="entry name" value="Nitrogenase molybdenum iron protein domain"/>
    <property type="match status" value="2"/>
</dbReference>
<dbReference type="InterPro" id="IPR006129">
    <property type="entry name" value="AdhesinB"/>
</dbReference>
<comment type="subcellular location">
    <subcellularLocation>
        <location evidence="1">Cell envelope</location>
    </subcellularLocation>
</comment>
<evidence type="ECO:0000256" key="2">
    <source>
        <dbReference type="ARBA" id="ARBA00011028"/>
    </source>
</evidence>
<dbReference type="Proteomes" id="UP000091969">
    <property type="component" value="Unassembled WGS sequence"/>
</dbReference>
<organism evidence="8 9">
    <name type="scientific">Tepidimonas fonticaldi</name>
    <dbReference type="NCBI Taxonomy" id="1101373"/>
    <lineage>
        <taxon>Bacteria</taxon>
        <taxon>Pseudomonadati</taxon>
        <taxon>Pseudomonadota</taxon>
        <taxon>Betaproteobacteria</taxon>
        <taxon>Burkholderiales</taxon>
        <taxon>Tepidimonas</taxon>
    </lineage>
</organism>
<dbReference type="PANTHER" id="PTHR42953:SF1">
    <property type="entry name" value="METAL-BINDING PROTEIN HI_0362-RELATED"/>
    <property type="match status" value="1"/>
</dbReference>
<evidence type="ECO:0000256" key="4">
    <source>
        <dbReference type="ARBA" id="ARBA00022723"/>
    </source>
</evidence>
<dbReference type="Pfam" id="PF01297">
    <property type="entry name" value="ZnuA"/>
    <property type="match status" value="1"/>
</dbReference>
<protein>
    <submittedName>
        <fullName evidence="8">Metal ABC transporter substrate-binding protein</fullName>
    </submittedName>
</protein>
<dbReference type="GO" id="GO:0030001">
    <property type="term" value="P:metal ion transport"/>
    <property type="evidence" value="ECO:0007669"/>
    <property type="project" value="InterPro"/>
</dbReference>
<keyword evidence="9" id="KW-1185">Reference proteome</keyword>
<comment type="similarity">
    <text evidence="2 6">Belongs to the bacterial solute-binding protein 9 family.</text>
</comment>
<dbReference type="InterPro" id="IPR006128">
    <property type="entry name" value="Lipoprotein_PsaA-like"/>
</dbReference>
<dbReference type="InterPro" id="IPR006311">
    <property type="entry name" value="TAT_signal"/>
</dbReference>
<evidence type="ECO:0000256" key="6">
    <source>
        <dbReference type="RuleBase" id="RU003512"/>
    </source>
</evidence>
<keyword evidence="3 6" id="KW-0813">Transport</keyword>
<dbReference type="GO" id="GO:0030313">
    <property type="term" value="C:cell envelope"/>
    <property type="evidence" value="ECO:0007669"/>
    <property type="project" value="UniProtKB-SubCell"/>
</dbReference>
<dbReference type="SUPFAM" id="SSF53807">
    <property type="entry name" value="Helical backbone' metal receptor"/>
    <property type="match status" value="1"/>
</dbReference>
<dbReference type="OrthoDB" id="9793396at2"/>
<evidence type="ECO:0000256" key="3">
    <source>
        <dbReference type="ARBA" id="ARBA00022448"/>
    </source>
</evidence>
<evidence type="ECO:0000256" key="5">
    <source>
        <dbReference type="ARBA" id="ARBA00022729"/>
    </source>
</evidence>
<feature type="chain" id="PRO_5008343827" evidence="7">
    <location>
        <begin position="30"/>
        <end position="314"/>
    </location>
</feature>
<name>A0A1A6DXM5_9BURK</name>
<reference evidence="8 9" key="1">
    <citation type="submission" date="2016-06" db="EMBL/GenBank/DDBJ databases">
        <title>Genome sequence of Tepidimonas fonticaldi PL17.</title>
        <authorList>
            <person name="Pinnaka A.K."/>
        </authorList>
    </citation>
    <scope>NUCLEOTIDE SEQUENCE [LARGE SCALE GENOMIC DNA]</scope>
    <source>
        <strain evidence="8 9">PL17</strain>
    </source>
</reference>
<accession>A0A1A6DXM5</accession>
<keyword evidence="4" id="KW-0479">Metal-binding</keyword>
<dbReference type="PANTHER" id="PTHR42953">
    <property type="entry name" value="HIGH-AFFINITY ZINC UPTAKE SYSTEM PROTEIN ZNUA-RELATED"/>
    <property type="match status" value="1"/>
</dbReference>
<dbReference type="PRINTS" id="PR00691">
    <property type="entry name" value="ADHESINB"/>
</dbReference>
<comment type="caution">
    <text evidence="8">The sequence shown here is derived from an EMBL/GenBank/DDBJ whole genome shotgun (WGS) entry which is preliminary data.</text>
</comment>
<dbReference type="PRINTS" id="PR00690">
    <property type="entry name" value="ADHESNFAMILY"/>
</dbReference>
<keyword evidence="5 7" id="KW-0732">Signal</keyword>
<feature type="signal peptide" evidence="7">
    <location>
        <begin position="1"/>
        <end position="29"/>
    </location>
</feature>
<dbReference type="InterPro" id="IPR006127">
    <property type="entry name" value="ZnuA-like"/>
</dbReference>